<proteinExistence type="predicted"/>
<dbReference type="Proteomes" id="UP000800040">
    <property type="component" value="Unassembled WGS sequence"/>
</dbReference>
<keyword evidence="2" id="KW-0812">Transmembrane</keyword>
<protein>
    <submittedName>
        <fullName evidence="3">Uncharacterized protein</fullName>
    </submittedName>
</protein>
<name>A0A6A5KCZ8_9PLEO</name>
<feature type="compositionally biased region" description="Basic residues" evidence="1">
    <location>
        <begin position="118"/>
        <end position="136"/>
    </location>
</feature>
<keyword evidence="2" id="KW-0472">Membrane</keyword>
<evidence type="ECO:0000256" key="1">
    <source>
        <dbReference type="SAM" id="MobiDB-lite"/>
    </source>
</evidence>
<gene>
    <name evidence="3" type="ORF">BDW02DRAFT_409211</name>
</gene>
<dbReference type="EMBL" id="ML975330">
    <property type="protein sequence ID" value="KAF1832862.1"/>
    <property type="molecule type" value="Genomic_DNA"/>
</dbReference>
<keyword evidence="4" id="KW-1185">Reference proteome</keyword>
<sequence>MELISLYLPAFPCILLHFCNYTLRFLFVVTMPQFFKRIFNETLFRRESDVNDLQRSRRVLVRSSTGIPEEQSPWRPFLFDAIDPEEQVALRDGASVAGSDMHTVQRPILAPSQEKLPVRKPSRVRRRLSKRHRMPV</sequence>
<feature type="region of interest" description="Disordered" evidence="1">
    <location>
        <begin position="108"/>
        <end position="136"/>
    </location>
</feature>
<evidence type="ECO:0000313" key="4">
    <source>
        <dbReference type="Proteomes" id="UP000800040"/>
    </source>
</evidence>
<evidence type="ECO:0000256" key="2">
    <source>
        <dbReference type="SAM" id="Phobius"/>
    </source>
</evidence>
<keyword evidence="2" id="KW-1133">Transmembrane helix</keyword>
<dbReference type="OrthoDB" id="3728409at2759"/>
<reference evidence="3" key="1">
    <citation type="submission" date="2020-01" db="EMBL/GenBank/DDBJ databases">
        <authorList>
            <consortium name="DOE Joint Genome Institute"/>
            <person name="Haridas S."/>
            <person name="Albert R."/>
            <person name="Binder M."/>
            <person name="Bloem J."/>
            <person name="Labutti K."/>
            <person name="Salamov A."/>
            <person name="Andreopoulos B."/>
            <person name="Baker S.E."/>
            <person name="Barry K."/>
            <person name="Bills G."/>
            <person name="Bluhm B.H."/>
            <person name="Cannon C."/>
            <person name="Castanera R."/>
            <person name="Culley D.E."/>
            <person name="Daum C."/>
            <person name="Ezra D."/>
            <person name="Gonzalez J.B."/>
            <person name="Henrissat B."/>
            <person name="Kuo A."/>
            <person name="Liang C."/>
            <person name="Lipzen A."/>
            <person name="Lutzoni F."/>
            <person name="Magnuson J."/>
            <person name="Mondo S."/>
            <person name="Nolan M."/>
            <person name="Ohm R."/>
            <person name="Pangilinan J."/>
            <person name="Park H.-J."/>
            <person name="Ramirez L."/>
            <person name="Alfaro M."/>
            <person name="Sun H."/>
            <person name="Tritt A."/>
            <person name="Yoshinaga Y."/>
            <person name="Zwiers L.-H."/>
            <person name="Turgeon B.G."/>
            <person name="Goodwin S.B."/>
            <person name="Spatafora J.W."/>
            <person name="Crous P.W."/>
            <person name="Grigoriev I.V."/>
        </authorList>
    </citation>
    <scope>NUCLEOTIDE SEQUENCE</scope>
    <source>
        <strain evidence="3">P77</strain>
    </source>
</reference>
<feature type="transmembrane region" description="Helical" evidence="2">
    <location>
        <begin position="6"/>
        <end position="27"/>
    </location>
</feature>
<organism evidence="3 4">
    <name type="scientific">Decorospora gaudefroyi</name>
    <dbReference type="NCBI Taxonomy" id="184978"/>
    <lineage>
        <taxon>Eukaryota</taxon>
        <taxon>Fungi</taxon>
        <taxon>Dikarya</taxon>
        <taxon>Ascomycota</taxon>
        <taxon>Pezizomycotina</taxon>
        <taxon>Dothideomycetes</taxon>
        <taxon>Pleosporomycetidae</taxon>
        <taxon>Pleosporales</taxon>
        <taxon>Pleosporineae</taxon>
        <taxon>Pleosporaceae</taxon>
        <taxon>Decorospora</taxon>
    </lineage>
</organism>
<dbReference type="AlphaFoldDB" id="A0A6A5KCZ8"/>
<evidence type="ECO:0000313" key="3">
    <source>
        <dbReference type="EMBL" id="KAF1832862.1"/>
    </source>
</evidence>
<accession>A0A6A5KCZ8</accession>